<accession>A0A0H2RJ65</accession>
<feature type="transmembrane region" description="Helical" evidence="1">
    <location>
        <begin position="116"/>
        <end position="142"/>
    </location>
</feature>
<dbReference type="STRING" id="27342.A0A0H2RJ65"/>
<dbReference type="PANTHER" id="PTHR40465:SF1">
    <property type="entry name" value="DUF6534 DOMAIN-CONTAINING PROTEIN"/>
    <property type="match status" value="1"/>
</dbReference>
<dbReference type="PANTHER" id="PTHR40465">
    <property type="entry name" value="CHROMOSOME 1, WHOLE GENOME SHOTGUN SEQUENCE"/>
    <property type="match status" value="1"/>
</dbReference>
<sequence length="327" mass="36729">MTVIDTSAGAVFIALVLTSILFGVTWTQAIHYYQRCKRDSMVPIIAVTGLLLMDTAFMSLVAYGSYVFVVKAIGDLTVLLLVPRALAATVLLSLSSVFLVRGFFLHRIWLLSNRNLFVLVFNSILLFGSYGLGLYSGIRILGVRFTPELANLSWEIYCIMCPGIAEDFYIASMMCYYLFRSRNEFPKTNSLMNSLAAYAINTGLLTVIWDSCMIISYATANHTLIFIIFFLSLSKLYINALLASLNSRPAMRRQAERVGFSSFRLSESGRFRHLRKGRRVEPQESELESAVETIDIRLPSASELEAGNSKVSLEWSVKDLPQPFLRI</sequence>
<evidence type="ECO:0000313" key="4">
    <source>
        <dbReference type="Proteomes" id="UP000053477"/>
    </source>
</evidence>
<organism evidence="3 4">
    <name type="scientific">Schizopora paradoxa</name>
    <dbReference type="NCBI Taxonomy" id="27342"/>
    <lineage>
        <taxon>Eukaryota</taxon>
        <taxon>Fungi</taxon>
        <taxon>Dikarya</taxon>
        <taxon>Basidiomycota</taxon>
        <taxon>Agaricomycotina</taxon>
        <taxon>Agaricomycetes</taxon>
        <taxon>Hymenochaetales</taxon>
        <taxon>Schizoporaceae</taxon>
        <taxon>Schizopora</taxon>
    </lineage>
</organism>
<dbReference type="Pfam" id="PF20152">
    <property type="entry name" value="DUF6534"/>
    <property type="match status" value="1"/>
</dbReference>
<keyword evidence="4" id="KW-1185">Reference proteome</keyword>
<evidence type="ECO:0000313" key="3">
    <source>
        <dbReference type="EMBL" id="KLO12035.1"/>
    </source>
</evidence>
<dbReference type="Proteomes" id="UP000053477">
    <property type="component" value="Unassembled WGS sequence"/>
</dbReference>
<gene>
    <name evidence="3" type="ORF">SCHPADRAFT_439071</name>
</gene>
<dbReference type="InterPro" id="IPR045339">
    <property type="entry name" value="DUF6534"/>
</dbReference>
<keyword evidence="1" id="KW-0472">Membrane</keyword>
<evidence type="ECO:0000256" key="1">
    <source>
        <dbReference type="SAM" id="Phobius"/>
    </source>
</evidence>
<dbReference type="AlphaFoldDB" id="A0A0H2RJ65"/>
<keyword evidence="1" id="KW-1133">Transmembrane helix</keyword>
<feature type="transmembrane region" description="Helical" evidence="1">
    <location>
        <begin position="224"/>
        <end position="245"/>
    </location>
</feature>
<feature type="transmembrane region" description="Helical" evidence="1">
    <location>
        <begin position="41"/>
        <end position="65"/>
    </location>
</feature>
<reference evidence="3 4" key="1">
    <citation type="submission" date="2015-04" db="EMBL/GenBank/DDBJ databases">
        <title>Complete genome sequence of Schizopora paradoxa KUC8140, a cosmopolitan wood degrader in East Asia.</title>
        <authorList>
            <consortium name="DOE Joint Genome Institute"/>
            <person name="Min B."/>
            <person name="Park H."/>
            <person name="Jang Y."/>
            <person name="Kim J.-J."/>
            <person name="Kim K.H."/>
            <person name="Pangilinan J."/>
            <person name="Lipzen A."/>
            <person name="Riley R."/>
            <person name="Grigoriev I.V."/>
            <person name="Spatafora J.W."/>
            <person name="Choi I.-G."/>
        </authorList>
    </citation>
    <scope>NUCLEOTIDE SEQUENCE [LARGE SCALE GENOMIC DNA]</scope>
    <source>
        <strain evidence="3 4">KUC8140</strain>
    </source>
</reference>
<feature type="transmembrane region" description="Helical" evidence="1">
    <location>
        <begin position="85"/>
        <end position="104"/>
    </location>
</feature>
<feature type="transmembrane region" description="Helical" evidence="1">
    <location>
        <begin position="154"/>
        <end position="179"/>
    </location>
</feature>
<protein>
    <recommendedName>
        <fullName evidence="2">DUF6534 domain-containing protein</fullName>
    </recommendedName>
</protein>
<dbReference type="OrthoDB" id="2535105at2759"/>
<dbReference type="InParanoid" id="A0A0H2RJ65"/>
<dbReference type="EMBL" id="KQ085986">
    <property type="protein sequence ID" value="KLO12035.1"/>
    <property type="molecule type" value="Genomic_DNA"/>
</dbReference>
<name>A0A0H2RJ65_9AGAM</name>
<evidence type="ECO:0000259" key="2">
    <source>
        <dbReference type="Pfam" id="PF20152"/>
    </source>
</evidence>
<proteinExistence type="predicted"/>
<feature type="domain" description="DUF6534" evidence="2">
    <location>
        <begin position="165"/>
        <end position="248"/>
    </location>
</feature>
<feature type="transmembrane region" description="Helical" evidence="1">
    <location>
        <begin position="191"/>
        <end position="218"/>
    </location>
</feature>
<feature type="transmembrane region" description="Helical" evidence="1">
    <location>
        <begin position="6"/>
        <end position="29"/>
    </location>
</feature>
<keyword evidence="1" id="KW-0812">Transmembrane</keyword>